<evidence type="ECO:0000256" key="3">
    <source>
        <dbReference type="ARBA" id="ARBA00022448"/>
    </source>
</evidence>
<reference evidence="13 14" key="1">
    <citation type="journal article" date="2020" name="Biotechnol. Biofuels">
        <title>New insights from the biogas microbiome by comprehensive genome-resolved metagenomics of nearly 1600 species originating from multiple anaerobic digesters.</title>
        <authorList>
            <person name="Campanaro S."/>
            <person name="Treu L."/>
            <person name="Rodriguez-R L.M."/>
            <person name="Kovalovszki A."/>
            <person name="Ziels R.M."/>
            <person name="Maus I."/>
            <person name="Zhu X."/>
            <person name="Kougias P.G."/>
            <person name="Basile A."/>
            <person name="Luo G."/>
            <person name="Schluter A."/>
            <person name="Konstantinidis K.T."/>
            <person name="Angelidaki I."/>
        </authorList>
    </citation>
    <scope>NUCLEOTIDE SEQUENCE [LARGE SCALE GENOMIC DNA]</scope>
    <source>
        <strain evidence="13">AS27yjCOA_165</strain>
    </source>
</reference>
<evidence type="ECO:0000256" key="12">
    <source>
        <dbReference type="RuleBase" id="RU000483"/>
    </source>
</evidence>
<evidence type="ECO:0000256" key="5">
    <source>
        <dbReference type="ARBA" id="ARBA00022692"/>
    </source>
</evidence>
<dbReference type="GO" id="GO:0042777">
    <property type="term" value="P:proton motive force-driven plasma membrane ATP synthesis"/>
    <property type="evidence" value="ECO:0007669"/>
    <property type="project" value="TreeGrafter"/>
</dbReference>
<keyword evidence="11" id="KW-1003">Cell membrane</keyword>
<evidence type="ECO:0000256" key="11">
    <source>
        <dbReference type="HAMAP-Rule" id="MF_01393"/>
    </source>
</evidence>
<evidence type="ECO:0000256" key="4">
    <source>
        <dbReference type="ARBA" id="ARBA00022547"/>
    </source>
</evidence>
<evidence type="ECO:0000256" key="1">
    <source>
        <dbReference type="ARBA" id="ARBA00004141"/>
    </source>
</evidence>
<evidence type="ECO:0000256" key="7">
    <source>
        <dbReference type="ARBA" id="ARBA00022989"/>
    </source>
</evidence>
<dbReference type="EMBL" id="JAAZNL010000016">
    <property type="protein sequence ID" value="NMB69882.1"/>
    <property type="molecule type" value="Genomic_DNA"/>
</dbReference>
<dbReference type="SUPFAM" id="SSF81336">
    <property type="entry name" value="F1F0 ATP synthase subunit A"/>
    <property type="match status" value="1"/>
</dbReference>
<proteinExistence type="inferred from homology"/>
<dbReference type="NCBIfam" id="TIGR01131">
    <property type="entry name" value="ATP_synt_6_or_A"/>
    <property type="match status" value="1"/>
</dbReference>
<dbReference type="GO" id="GO:0005886">
    <property type="term" value="C:plasma membrane"/>
    <property type="evidence" value="ECO:0007669"/>
    <property type="project" value="UniProtKB-SubCell"/>
</dbReference>
<dbReference type="PANTHER" id="PTHR42823:SF3">
    <property type="entry name" value="ATP SYNTHASE SUBUNIT A, CHLOROPLASTIC"/>
    <property type="match status" value="1"/>
</dbReference>
<dbReference type="PROSITE" id="PS00449">
    <property type="entry name" value="ATPASE_A"/>
    <property type="match status" value="1"/>
</dbReference>
<keyword evidence="3 11" id="KW-0813">Transport</keyword>
<comment type="caution">
    <text evidence="13">The sequence shown here is derived from an EMBL/GenBank/DDBJ whole genome shotgun (WGS) entry which is preliminary data.</text>
</comment>
<evidence type="ECO:0000256" key="2">
    <source>
        <dbReference type="ARBA" id="ARBA00006810"/>
    </source>
</evidence>
<evidence type="ECO:0000256" key="10">
    <source>
        <dbReference type="ARBA" id="ARBA00023310"/>
    </source>
</evidence>
<evidence type="ECO:0000313" key="13">
    <source>
        <dbReference type="EMBL" id="NMB69882.1"/>
    </source>
</evidence>
<comment type="function">
    <text evidence="11 12">Key component of the proton channel; it plays a direct role in the translocation of protons across the membrane.</text>
</comment>
<comment type="similarity">
    <text evidence="2 11 12">Belongs to the ATPase A chain family.</text>
</comment>
<keyword evidence="5 11" id="KW-0812">Transmembrane</keyword>
<keyword evidence="8 11" id="KW-0406">Ion transport</keyword>
<dbReference type="CDD" id="cd00310">
    <property type="entry name" value="ATP-synt_Fo_a_6"/>
    <property type="match status" value="1"/>
</dbReference>
<sequence length="245" mass="27144">MKMEGLHISLKAEEVFHLFGYSVTNSMLATVAVTMFFIIVVVLFQFRGSTAYAFIRGTVAALYNFSESIVGEKKAQIFFPLFATFFLYIIFSNWFGLIPGLGGVFWNTAGEGGHSESVHLLRAPTADLNTTLALALFSVFAAQYYGFKYLGPKVQLSKFFDFSNPVNFFVGILELISEVSKILSFSFRLFGNVFAGEVLLLVIGFLIPLAATTPFLILELFVGFIQALVFAMLSLVFISLAVDHH</sequence>
<feature type="transmembrane region" description="Helical" evidence="11">
    <location>
        <begin position="128"/>
        <end position="147"/>
    </location>
</feature>
<dbReference type="InterPro" id="IPR045082">
    <property type="entry name" value="ATP_syn_F0_a_bact/chloroplast"/>
</dbReference>
<comment type="subcellular location">
    <subcellularLocation>
        <location evidence="11 12">Cell membrane</location>
        <topology evidence="11 12">Multi-pass membrane protein</topology>
    </subcellularLocation>
    <subcellularLocation>
        <location evidence="1">Membrane</location>
        <topology evidence="1">Multi-pass membrane protein</topology>
    </subcellularLocation>
</comment>
<dbReference type="GO" id="GO:0046933">
    <property type="term" value="F:proton-transporting ATP synthase activity, rotational mechanism"/>
    <property type="evidence" value="ECO:0007669"/>
    <property type="project" value="UniProtKB-UniRule"/>
</dbReference>
<keyword evidence="10 11" id="KW-0066">ATP synthesis</keyword>
<evidence type="ECO:0000256" key="9">
    <source>
        <dbReference type="ARBA" id="ARBA00023136"/>
    </source>
</evidence>
<protein>
    <recommendedName>
        <fullName evidence="11 12">ATP synthase subunit a</fullName>
    </recommendedName>
    <alternativeName>
        <fullName evidence="11">ATP synthase F0 sector subunit a</fullName>
    </alternativeName>
    <alternativeName>
        <fullName evidence="11">F-ATPase subunit 6</fullName>
    </alternativeName>
</protein>
<feature type="transmembrane region" description="Helical" evidence="11">
    <location>
        <begin position="189"/>
        <end position="211"/>
    </location>
</feature>
<organism evidence="13 14">
    <name type="scientific">candidate division WWE3 bacterium</name>
    <dbReference type="NCBI Taxonomy" id="2053526"/>
    <lineage>
        <taxon>Bacteria</taxon>
        <taxon>Katanobacteria</taxon>
    </lineage>
</organism>
<dbReference type="PANTHER" id="PTHR42823">
    <property type="entry name" value="ATP SYNTHASE SUBUNIT A, CHLOROPLASTIC"/>
    <property type="match status" value="1"/>
</dbReference>
<dbReference type="Gene3D" id="1.20.120.220">
    <property type="entry name" value="ATP synthase, F0 complex, subunit A"/>
    <property type="match status" value="1"/>
</dbReference>
<dbReference type="Proteomes" id="UP000526033">
    <property type="component" value="Unassembled WGS sequence"/>
</dbReference>
<keyword evidence="7 11" id="KW-1133">Transmembrane helix</keyword>
<evidence type="ECO:0000313" key="14">
    <source>
        <dbReference type="Proteomes" id="UP000526033"/>
    </source>
</evidence>
<feature type="transmembrane region" description="Helical" evidence="11">
    <location>
        <begin position="217"/>
        <end position="242"/>
    </location>
</feature>
<gene>
    <name evidence="11 13" type="primary">atpB</name>
    <name evidence="13" type="ORF">GYA27_01610</name>
</gene>
<dbReference type="AlphaFoldDB" id="A0A7X9DKP3"/>
<dbReference type="InterPro" id="IPR000568">
    <property type="entry name" value="ATP_synth_F0_asu"/>
</dbReference>
<evidence type="ECO:0000256" key="8">
    <source>
        <dbReference type="ARBA" id="ARBA00023065"/>
    </source>
</evidence>
<dbReference type="Pfam" id="PF00119">
    <property type="entry name" value="ATP-synt_A"/>
    <property type="match status" value="1"/>
</dbReference>
<dbReference type="HAMAP" id="MF_01393">
    <property type="entry name" value="ATP_synth_a_bact"/>
    <property type="match status" value="1"/>
</dbReference>
<evidence type="ECO:0000256" key="6">
    <source>
        <dbReference type="ARBA" id="ARBA00022781"/>
    </source>
</evidence>
<dbReference type="InterPro" id="IPR035908">
    <property type="entry name" value="F0_ATP_A_sf"/>
</dbReference>
<name>A0A7X9DKP3_UNCKA</name>
<keyword evidence="6 11" id="KW-0375">Hydrogen ion transport</keyword>
<feature type="transmembrane region" description="Helical" evidence="11">
    <location>
        <begin position="27"/>
        <end position="46"/>
    </location>
</feature>
<keyword evidence="9 11" id="KW-0472">Membrane</keyword>
<keyword evidence="4 11" id="KW-0138">CF(0)</keyword>
<dbReference type="InterPro" id="IPR023011">
    <property type="entry name" value="ATP_synth_F0_asu_AS"/>
</dbReference>
<dbReference type="GO" id="GO:0045259">
    <property type="term" value="C:proton-transporting ATP synthase complex"/>
    <property type="evidence" value="ECO:0007669"/>
    <property type="project" value="UniProtKB-KW"/>
</dbReference>
<feature type="transmembrane region" description="Helical" evidence="11">
    <location>
        <begin position="77"/>
        <end position="97"/>
    </location>
</feature>
<accession>A0A7X9DKP3</accession>